<organism evidence="1 2">
    <name type="scientific">Salmonella phage Melville</name>
    <dbReference type="NCBI Taxonomy" id="2041413"/>
    <lineage>
        <taxon>Viruses</taxon>
        <taxon>Duplodnaviria</taxon>
        <taxon>Heunggongvirae</taxon>
        <taxon>Uroviricota</taxon>
        <taxon>Caudoviricetes</taxon>
        <taxon>Pantevenvirales</taxon>
        <taxon>Straboviridae</taxon>
        <taxon>Tevenvirinae</taxon>
        <taxon>Gelderlandvirus</taxon>
        <taxon>Gelderlandvirus melville</taxon>
    </lineage>
</organism>
<gene>
    <name evidence="1" type="ORF">CPT_Melville_124</name>
</gene>
<protein>
    <submittedName>
        <fullName evidence="1">Uncharacterized protein</fullName>
    </submittedName>
</protein>
<evidence type="ECO:0000313" key="2">
    <source>
        <dbReference type="Proteomes" id="UP000231463"/>
    </source>
</evidence>
<dbReference type="Proteomes" id="UP000231463">
    <property type="component" value="Segment"/>
</dbReference>
<keyword evidence="2" id="KW-1185">Reference proteome</keyword>
<sequence length="168" mass="19465">MFTPGQVIPKGFIVRIHSWENDADNYSTQTLYGLTSLEIIELKTVLKIFKSSSEDGFGNEDFSEVGESIAVAYIELIEAGKISVEFAKKFLAFDYPGELNDYEYDDFIERWAKSAIAYRSKGGMDKIRKLLGYPEYYDFDFVRVFESMEVAHIDEELHIPDITFREYE</sequence>
<proteinExistence type="predicted"/>
<reference evidence="2" key="1">
    <citation type="submission" date="2017-09" db="EMBL/GenBank/DDBJ databases">
        <title>The complete genome of Salmonella phage Melville.</title>
        <authorList>
            <person name="Zhang K."/>
            <person name="Xie Y."/>
            <person name="Liu M."/>
            <person name="Gill J."/>
        </authorList>
    </citation>
    <scope>NUCLEOTIDE SEQUENCE [LARGE SCALE GENOMIC DNA]</scope>
</reference>
<evidence type="ECO:0000313" key="1">
    <source>
        <dbReference type="EMBL" id="ATN93098.1"/>
    </source>
</evidence>
<dbReference type="EMBL" id="MF957259">
    <property type="protein sequence ID" value="ATN93098.1"/>
    <property type="molecule type" value="Genomic_DNA"/>
</dbReference>
<name>A0A2D1GMB8_9CAUD</name>
<accession>A0A2D1GMB8</accession>